<dbReference type="RefSeq" id="WP_124943322.1">
    <property type="nucleotide sequence ID" value="NZ_RHGY01000005.1"/>
</dbReference>
<accession>A0A3P2RJC0</accession>
<keyword evidence="1" id="KW-0812">Transmembrane</keyword>
<dbReference type="AlphaFoldDB" id="A0A3P2RJC0"/>
<comment type="caution">
    <text evidence="2">The sequence shown here is derived from an EMBL/GenBank/DDBJ whole genome shotgun (WGS) entry which is preliminary data.</text>
</comment>
<organism evidence="2 3">
    <name type="scientific">Weissella viridescens</name>
    <name type="common">Lactobacillus viridescens</name>
    <dbReference type="NCBI Taxonomy" id="1629"/>
    <lineage>
        <taxon>Bacteria</taxon>
        <taxon>Bacillati</taxon>
        <taxon>Bacillota</taxon>
        <taxon>Bacilli</taxon>
        <taxon>Lactobacillales</taxon>
        <taxon>Lactobacillaceae</taxon>
        <taxon>Weissella</taxon>
    </lineage>
</organism>
<dbReference type="Proteomes" id="UP000275836">
    <property type="component" value="Unassembled WGS sequence"/>
</dbReference>
<feature type="transmembrane region" description="Helical" evidence="1">
    <location>
        <begin position="6"/>
        <end position="27"/>
    </location>
</feature>
<proteinExistence type="predicted"/>
<evidence type="ECO:0000313" key="3">
    <source>
        <dbReference type="Proteomes" id="UP000275836"/>
    </source>
</evidence>
<dbReference type="OrthoDB" id="9922964at2"/>
<dbReference type="EMBL" id="RHGY01000005">
    <property type="protein sequence ID" value="RRG17812.1"/>
    <property type="molecule type" value="Genomic_DNA"/>
</dbReference>
<keyword evidence="1" id="KW-1133">Transmembrane helix</keyword>
<keyword evidence="1" id="KW-0472">Membrane</keyword>
<sequence length="69" mass="7943">MPIQNMIGILTVVIVFIAALIIIRMAVTALTPLFKGVVNFIMKNMSQEMRMTLRNHEDVLEEVLDWKIK</sequence>
<protein>
    <submittedName>
        <fullName evidence="2">Uncharacterized protein</fullName>
    </submittedName>
</protein>
<reference evidence="2 3" key="1">
    <citation type="submission" date="2018-10" db="EMBL/GenBank/DDBJ databases">
        <title>Draft genome sequence of Weissella viridescens UCO-SMC3.</title>
        <authorList>
            <person name="Garcia-Cancino A."/>
            <person name="Espinoza-Monje M."/>
            <person name="Albarracin L."/>
            <person name="Garcia-Castillo V."/>
            <person name="Campos-Martin J."/>
            <person name="Nakano Y."/>
            <person name="Guitierrez-Zamorano C."/>
            <person name="Ikeda-Ohtsubo W."/>
            <person name="Morita H."/>
            <person name="Kitazawa H."/>
            <person name="Villena J."/>
        </authorList>
    </citation>
    <scope>NUCLEOTIDE SEQUENCE [LARGE SCALE GENOMIC DNA]</scope>
    <source>
        <strain evidence="2 3">UCO-SMC3</strain>
    </source>
</reference>
<gene>
    <name evidence="2" type="ORF">D3P96_05285</name>
</gene>
<name>A0A3P2RJC0_WEIVI</name>
<evidence type="ECO:0000256" key="1">
    <source>
        <dbReference type="SAM" id="Phobius"/>
    </source>
</evidence>
<evidence type="ECO:0000313" key="2">
    <source>
        <dbReference type="EMBL" id="RRG17812.1"/>
    </source>
</evidence>